<feature type="transmembrane region" description="Helical" evidence="1">
    <location>
        <begin position="150"/>
        <end position="173"/>
    </location>
</feature>
<feature type="domain" description="ABM" evidence="2">
    <location>
        <begin position="10"/>
        <end position="99"/>
    </location>
</feature>
<dbReference type="PROSITE" id="PS51725">
    <property type="entry name" value="ABM"/>
    <property type="match status" value="1"/>
</dbReference>
<dbReference type="Proteomes" id="UP000236000">
    <property type="component" value="Unassembled WGS sequence"/>
</dbReference>
<dbReference type="SUPFAM" id="SSF54909">
    <property type="entry name" value="Dimeric alpha+beta barrel"/>
    <property type="match status" value="1"/>
</dbReference>
<dbReference type="InterPro" id="IPR011008">
    <property type="entry name" value="Dimeric_a/b-barrel"/>
</dbReference>
<dbReference type="RefSeq" id="WP_102714100.1">
    <property type="nucleotide sequence ID" value="NZ_PJKA01000012.1"/>
</dbReference>
<evidence type="ECO:0000313" key="3">
    <source>
        <dbReference type="EMBL" id="PNC17572.1"/>
    </source>
</evidence>
<feature type="transmembrane region" description="Helical" evidence="1">
    <location>
        <begin position="123"/>
        <end position="144"/>
    </location>
</feature>
<evidence type="ECO:0000259" key="2">
    <source>
        <dbReference type="PROSITE" id="PS51725"/>
    </source>
</evidence>
<dbReference type="OrthoDB" id="1494254at2"/>
<gene>
    <name evidence="3" type="ORF">CXU22_07395</name>
</gene>
<dbReference type="Pfam" id="PF03992">
    <property type="entry name" value="ABM"/>
    <property type="match status" value="1"/>
</dbReference>
<keyword evidence="1" id="KW-0812">Transmembrane</keyword>
<dbReference type="InterPro" id="IPR007138">
    <property type="entry name" value="ABM_dom"/>
</dbReference>
<dbReference type="EMBL" id="PJKA01000012">
    <property type="protein sequence ID" value="PNC17572.1"/>
    <property type="molecule type" value="Genomic_DNA"/>
</dbReference>
<keyword evidence="1" id="KW-0472">Membrane</keyword>
<name>A0A2N8HCF9_9BACT</name>
<reference evidence="3 4" key="1">
    <citation type="journal article" date="2017" name="BMC Genomics">
        <title>Genome sequencing of 39 Akkermansia muciniphila isolates reveals its population structure, genomic and functional diverisity, and global distribution in mammalian gut microbiotas.</title>
        <authorList>
            <person name="Guo X."/>
            <person name="Li S."/>
            <person name="Zhang J."/>
            <person name="Wu F."/>
            <person name="Li X."/>
            <person name="Wu D."/>
            <person name="Zhang M."/>
            <person name="Ou Z."/>
            <person name="Jie Z."/>
            <person name="Yan Q."/>
            <person name="Li P."/>
            <person name="Yi J."/>
            <person name="Peng Y."/>
        </authorList>
    </citation>
    <scope>NUCLEOTIDE SEQUENCE [LARGE SCALE GENOMIC DNA]</scope>
    <source>
        <strain evidence="3 4">GP24</strain>
    </source>
</reference>
<dbReference type="PANTHER" id="PTHR40057">
    <property type="entry name" value="SLR1162 PROTEIN"/>
    <property type="match status" value="1"/>
</dbReference>
<protein>
    <recommendedName>
        <fullName evidence="2">ABM domain-containing protein</fullName>
    </recommendedName>
</protein>
<keyword evidence="1" id="KW-1133">Transmembrane helix</keyword>
<dbReference type="Gene3D" id="3.30.70.100">
    <property type="match status" value="1"/>
</dbReference>
<dbReference type="InterPro" id="IPR038762">
    <property type="entry name" value="ABM_predict"/>
</dbReference>
<dbReference type="AlphaFoldDB" id="A0A2N8HCF9"/>
<sequence length="203" mass="22414">MNAINPSEEVTVVVRRHILPGHEGQFEHAMRDFVNFVLSCPGHVGISVLRPSDGNGEYVVVDRFASAAARKALVSSPEYERWMKLLGAHTEGEAHIQEMNGLDAWLNQPGTPMMTPPRYKTAAATYLGVCLVIFLLNITVGGPIRSVLPGWLSFFLFNACVVALLTWVFMPLISSILSPWLFKAQAETIPGTTPNHDENNEKQ</sequence>
<comment type="caution">
    <text evidence="3">The sequence shown here is derived from an EMBL/GenBank/DDBJ whole genome shotgun (WGS) entry which is preliminary data.</text>
</comment>
<evidence type="ECO:0000313" key="4">
    <source>
        <dbReference type="Proteomes" id="UP000236000"/>
    </source>
</evidence>
<accession>A0A2N8HCF9</accession>
<evidence type="ECO:0000256" key="1">
    <source>
        <dbReference type="SAM" id="Phobius"/>
    </source>
</evidence>
<proteinExistence type="predicted"/>
<organism evidence="3 4">
    <name type="scientific">Akkermansia muciniphila</name>
    <dbReference type="NCBI Taxonomy" id="239935"/>
    <lineage>
        <taxon>Bacteria</taxon>
        <taxon>Pseudomonadati</taxon>
        <taxon>Verrucomicrobiota</taxon>
        <taxon>Verrucomicrobiia</taxon>
        <taxon>Verrucomicrobiales</taxon>
        <taxon>Akkermansiaceae</taxon>
        <taxon>Akkermansia</taxon>
    </lineage>
</organism>
<dbReference type="PANTHER" id="PTHR40057:SF1">
    <property type="entry name" value="SLR1162 PROTEIN"/>
    <property type="match status" value="1"/>
</dbReference>